<reference evidence="2" key="2">
    <citation type="submission" date="2015-06" db="UniProtKB">
        <authorList>
            <consortium name="EnsemblPlants"/>
        </authorList>
    </citation>
    <scope>IDENTIFICATION</scope>
    <source>
        <strain evidence="2">DM1-3 516 R44</strain>
    </source>
</reference>
<accession>M0ZI71</accession>
<name>M0ZI71_SOLTU</name>
<dbReference type="AlphaFoldDB" id="M0ZI71"/>
<protein>
    <submittedName>
        <fullName evidence="2">Isocitrate dehydrogenase [NADP]</fullName>
    </submittedName>
</protein>
<keyword evidence="1" id="KW-0812">Transmembrane</keyword>
<keyword evidence="1" id="KW-1133">Transmembrane helix</keyword>
<evidence type="ECO:0000256" key="1">
    <source>
        <dbReference type="SAM" id="Phobius"/>
    </source>
</evidence>
<feature type="transmembrane region" description="Helical" evidence="1">
    <location>
        <begin position="33"/>
        <end position="52"/>
    </location>
</feature>
<reference evidence="3" key="1">
    <citation type="journal article" date="2011" name="Nature">
        <title>Genome sequence and analysis of the tuber crop potato.</title>
        <authorList>
            <consortium name="The Potato Genome Sequencing Consortium"/>
        </authorList>
    </citation>
    <scope>NUCLEOTIDE SEQUENCE [LARGE SCALE GENOMIC DNA]</scope>
    <source>
        <strain evidence="3">cv. DM1-3 516 R44</strain>
    </source>
</reference>
<dbReference type="Proteomes" id="UP000011115">
    <property type="component" value="Unassembled WGS sequence"/>
</dbReference>
<dbReference type="HOGENOM" id="CLU_3036155_0_0_1"/>
<dbReference type="ExpressionAtlas" id="M0ZI71">
    <property type="expression patterns" value="baseline"/>
</dbReference>
<evidence type="ECO:0000313" key="2">
    <source>
        <dbReference type="EnsemblPlants" id="PGSC0003DMT400001266"/>
    </source>
</evidence>
<evidence type="ECO:0000313" key="3">
    <source>
        <dbReference type="Proteomes" id="UP000011115"/>
    </source>
</evidence>
<organism evidence="2 3">
    <name type="scientific">Solanum tuberosum</name>
    <name type="common">Potato</name>
    <dbReference type="NCBI Taxonomy" id="4113"/>
    <lineage>
        <taxon>Eukaryota</taxon>
        <taxon>Viridiplantae</taxon>
        <taxon>Streptophyta</taxon>
        <taxon>Embryophyta</taxon>
        <taxon>Tracheophyta</taxon>
        <taxon>Spermatophyta</taxon>
        <taxon>Magnoliopsida</taxon>
        <taxon>eudicotyledons</taxon>
        <taxon>Gunneridae</taxon>
        <taxon>Pentapetalae</taxon>
        <taxon>asterids</taxon>
        <taxon>lamiids</taxon>
        <taxon>Solanales</taxon>
        <taxon>Solanaceae</taxon>
        <taxon>Solanoideae</taxon>
        <taxon>Solaneae</taxon>
        <taxon>Solanum</taxon>
    </lineage>
</organism>
<keyword evidence="3" id="KW-1185">Reference proteome</keyword>
<dbReference type="Gramene" id="PGSC0003DMT400001266">
    <property type="protein sequence ID" value="PGSC0003DMT400001266"/>
    <property type="gene ID" value="PGSC0003DMG400000481"/>
</dbReference>
<keyword evidence="1" id="KW-0472">Membrane</keyword>
<sequence length="55" mass="6236">MELDVYDFKGPGIALAMYNVDQVLLHYASMNDYAISLPSLFLSLVYSFFFCGEIC</sequence>
<proteinExistence type="predicted"/>
<dbReference type="EnsemblPlants" id="PGSC0003DMT400001266">
    <property type="protein sequence ID" value="PGSC0003DMT400001266"/>
    <property type="gene ID" value="PGSC0003DMG400000481"/>
</dbReference>